<keyword evidence="3" id="KW-1185">Reference proteome</keyword>
<dbReference type="Proteomes" id="UP000242664">
    <property type="component" value="Unassembled WGS sequence"/>
</dbReference>
<name>A0ABM9WWP5_VIBAE</name>
<dbReference type="InterPro" id="IPR057271">
    <property type="entry name" value="YagK_YfjJ_C"/>
</dbReference>
<evidence type="ECO:0000313" key="2">
    <source>
        <dbReference type="EMBL" id="EDN57805.1"/>
    </source>
</evidence>
<reference evidence="3" key="1">
    <citation type="submission" date="2006-10" db="EMBL/GenBank/DDBJ databases">
        <authorList>
            <person name="Heidelberg J."/>
            <person name="Sebastian Y."/>
        </authorList>
    </citation>
    <scope>NUCLEOTIDE SEQUENCE [LARGE SCALE GENOMIC DNA]</scope>
    <source>
        <strain evidence="3">EX25</strain>
    </source>
</reference>
<evidence type="ECO:0000259" key="1">
    <source>
        <dbReference type="Pfam" id="PF11726"/>
    </source>
</evidence>
<sequence length="228" mass="26528">MNNTGINLMKKSTYQGLPTLGLSYDLNCDYLEVIRVPMDNAVDEYPTVFAVRFDLRQPEGDFLDCLSRDEIMGNEALGIRRTDLATRFVQSFKAKLKAHERRCHRKGIRVYPCTVRFVWVRERDKSAHDHYHVVLLLNEDRFGRLGNITREGSLAWTITSAWASALNCDVDTIRHLVHFPDNACYVLDRKSKDFIKQFNDLFYRLSYFAKNATKHNDEGNRCIGRSIR</sequence>
<organism evidence="2 3">
    <name type="scientific">Vibrio antiquarius (strain Ex25)</name>
    <dbReference type="NCBI Taxonomy" id="150340"/>
    <lineage>
        <taxon>Bacteria</taxon>
        <taxon>Pseudomonadati</taxon>
        <taxon>Pseudomonadota</taxon>
        <taxon>Gammaproteobacteria</taxon>
        <taxon>Vibrionales</taxon>
        <taxon>Vibrionaceae</taxon>
        <taxon>Vibrio</taxon>
        <taxon>Vibrio diabolicus subgroup</taxon>
    </lineage>
</organism>
<dbReference type="EMBL" id="DS267815">
    <property type="protein sequence ID" value="EDN57805.1"/>
    <property type="molecule type" value="Genomic_DNA"/>
</dbReference>
<gene>
    <name evidence="2" type="ORF">VEx25_0122</name>
</gene>
<protein>
    <recommendedName>
        <fullName evidence="1">YagK/YfjJ C-terminal domain-containing protein</fullName>
    </recommendedName>
</protein>
<evidence type="ECO:0000313" key="3">
    <source>
        <dbReference type="Proteomes" id="UP000242664"/>
    </source>
</evidence>
<feature type="domain" description="YagK/YfjJ C-terminal" evidence="1">
    <location>
        <begin position="43"/>
        <end position="226"/>
    </location>
</feature>
<proteinExistence type="predicted"/>
<dbReference type="Pfam" id="PF11726">
    <property type="entry name" value="YagK_YfjJ_C"/>
    <property type="match status" value="1"/>
</dbReference>
<accession>A0ABM9WWP5</accession>